<comment type="caution">
    <text evidence="1">The sequence shown here is derived from an EMBL/GenBank/DDBJ whole genome shotgun (WGS) entry which is preliminary data.</text>
</comment>
<accession>A0ACB0M0Z0</accession>
<organism evidence="1 2">
    <name type="scientific">Trifolium pratense</name>
    <name type="common">Red clover</name>
    <dbReference type="NCBI Taxonomy" id="57577"/>
    <lineage>
        <taxon>Eukaryota</taxon>
        <taxon>Viridiplantae</taxon>
        <taxon>Streptophyta</taxon>
        <taxon>Embryophyta</taxon>
        <taxon>Tracheophyta</taxon>
        <taxon>Spermatophyta</taxon>
        <taxon>Magnoliopsida</taxon>
        <taxon>eudicotyledons</taxon>
        <taxon>Gunneridae</taxon>
        <taxon>Pentapetalae</taxon>
        <taxon>rosids</taxon>
        <taxon>fabids</taxon>
        <taxon>Fabales</taxon>
        <taxon>Fabaceae</taxon>
        <taxon>Papilionoideae</taxon>
        <taxon>50 kb inversion clade</taxon>
        <taxon>NPAAA clade</taxon>
        <taxon>Hologalegina</taxon>
        <taxon>IRL clade</taxon>
        <taxon>Trifolieae</taxon>
        <taxon>Trifolium</taxon>
    </lineage>
</organism>
<gene>
    <name evidence="1" type="ORF">MILVUS5_LOCUS37642</name>
</gene>
<dbReference type="EMBL" id="CASHSV030000716">
    <property type="protein sequence ID" value="CAJ2674375.1"/>
    <property type="molecule type" value="Genomic_DNA"/>
</dbReference>
<proteinExistence type="predicted"/>
<dbReference type="Proteomes" id="UP001177021">
    <property type="component" value="Unassembled WGS sequence"/>
</dbReference>
<reference evidence="1" key="1">
    <citation type="submission" date="2023-10" db="EMBL/GenBank/DDBJ databases">
        <authorList>
            <person name="Rodriguez Cubillos JULIANA M."/>
            <person name="De Vega J."/>
        </authorList>
    </citation>
    <scope>NUCLEOTIDE SEQUENCE</scope>
</reference>
<protein>
    <submittedName>
        <fullName evidence="1">Uncharacterized protein</fullName>
    </submittedName>
</protein>
<name>A0ACB0M0Z0_TRIPR</name>
<keyword evidence="2" id="KW-1185">Reference proteome</keyword>
<sequence length="858" mass="98645">MDFCTELSKGALSKFGELGVEYILKQFKYMIQHKKIIANLDKELETLKALKQTLQGWVDVESMKGNEIPPNMSKWLSNEAEIEAALQNFYENEVKKHKKCFWGQCTDLTFNYSLGKQATKKAEDITRLKEEGNKLPLISYRKAAPSLGSTFTEDYKSLESRNKIIIGFIDKLKDDKLKRIGICGMGGVGKTTLVRELIKTVEHKLFDKVVMAVVSQSPDYEKIQRQIADGLGLELKGQSVVGRGWEILQRLKEFEDKKAKVLIVLDDVWKELNFEWIGLSSQDHQNCIKILFTSRDEKVCQKNRSQENVHVSVLLEDEAWSLFREMAGDVVNKPDINPIAREVAKECGGLPLAIATIARALDNEEKIAWEVALQQLRDCQSSSFSDMQECVYSRIELSFSFLGSVEHKSCLFLCGLFPEDFDIPIESLVRHGVGLGLFKAADNVRKARNHIDYLVKSLKKCFLLLDSDRPACVKMHDVVRDVVLKIHFREELGILVQSNTELNEVKQKQEKCLRLSLILNEEIELESDLECPTLEILQVQSQRENRDKTLWSENFICGMTKLKVLYIQNVCIPKTPSHFHASVNLHTLQLEGCDVGDISIIGKEVMKLQILSFAYSNIEELPAEIGNLRFLKLLDLTGCDYLNFISANVFARLSRLEELYFVIKNFPWLLNKEFLKELKNLSPQLKVLEIKVRKVEIFPNDLIFKNLEKFWVYVVSYNPYNPYYNRHGYLDSNVIQIRDLDYNSFKSSMMTMELIKKCEILILENVKNLKNVISELDDRGLQCVKDLRLHSCFDLECVIDCNIPLIPNHHETAKTVIKFSNLKKLELKFLPKLIGFSNTPIHHVSILFLVVIIHVIIF</sequence>
<evidence type="ECO:0000313" key="1">
    <source>
        <dbReference type="EMBL" id="CAJ2674375.1"/>
    </source>
</evidence>
<evidence type="ECO:0000313" key="2">
    <source>
        <dbReference type="Proteomes" id="UP001177021"/>
    </source>
</evidence>